<dbReference type="AlphaFoldDB" id="A0AAQ3PV00"/>
<protein>
    <recommendedName>
        <fullName evidence="4">Sortase</fullName>
    </recommendedName>
</protein>
<sequence>MPIPFLLAGAGILAGVVGVGGHIDAKETNEIAQARRDKAKNMYDKEKDILEKYQEDTKEALLNLGYAKEKTLNQSMKHFLTLYEKIKDVNPKDPSDYKEISRFSIDDTAVLQIKNMSDIYFDSIGSGVAGAATGAVIALAANGSLGAVTSGLSLAGTFLSMGEVGSAVGMVGSALSVGAAMTPLAAVAAPVVMFTGISASMKADENLEKANEMLAKAEKAVEEMKVSEVLCKSITERSKLFQDLLRKLDRMFAECVYSLDRVIREKEYSNPNRKLKSEDFTQKELELISVTRALAGATKAVIDTPILTKDGKVEIESRHVYDKMMSKLSKFDGAVKTVK</sequence>
<dbReference type="RefSeq" id="WP_044923525.1">
    <property type="nucleotide sequence ID" value="NZ_CP132968.1"/>
</dbReference>
<dbReference type="GeneID" id="92741881"/>
<proteinExistence type="predicted"/>
<name>A0AAQ3PV00_ANAHA</name>
<dbReference type="EMBL" id="CP132968">
    <property type="protein sequence ID" value="WMD15859.1"/>
    <property type="molecule type" value="Genomic_DNA"/>
</dbReference>
<keyword evidence="1" id="KW-0175">Coiled coil</keyword>
<accession>A0AAQ3PV00</accession>
<dbReference type="Proteomes" id="UP001243496">
    <property type="component" value="Chromosome"/>
</dbReference>
<gene>
    <name evidence="2" type="ORF">RBI15_10785</name>
</gene>
<feature type="coiled-coil region" evidence="1">
    <location>
        <begin position="200"/>
        <end position="227"/>
    </location>
</feature>
<evidence type="ECO:0000313" key="2">
    <source>
        <dbReference type="EMBL" id="WMD15859.1"/>
    </source>
</evidence>
<reference evidence="2" key="1">
    <citation type="submission" date="2023-08" db="EMBL/GenBank/DDBJ databases">
        <title>Complete Genome Sequences of butyrate producing Anaerostipes hadrus strains BA1 and GIF7 isolated from the terminal ileum of a healthy lean male.</title>
        <authorList>
            <person name="Low A."/>
            <person name="Sheludchenko M."/>
            <person name="Cheng H.E."/>
            <person name="Koh X.Q."/>
            <person name="Lee J."/>
        </authorList>
    </citation>
    <scope>NUCLEOTIDE SEQUENCE</scope>
    <source>
        <strain evidence="2">BA1</strain>
    </source>
</reference>
<evidence type="ECO:0000313" key="3">
    <source>
        <dbReference type="Proteomes" id="UP001243496"/>
    </source>
</evidence>
<evidence type="ECO:0000256" key="1">
    <source>
        <dbReference type="SAM" id="Coils"/>
    </source>
</evidence>
<organism evidence="2 3">
    <name type="scientific">Anaerostipes hadrus</name>
    <dbReference type="NCBI Taxonomy" id="649756"/>
    <lineage>
        <taxon>Bacteria</taxon>
        <taxon>Bacillati</taxon>
        <taxon>Bacillota</taxon>
        <taxon>Clostridia</taxon>
        <taxon>Lachnospirales</taxon>
        <taxon>Lachnospiraceae</taxon>
        <taxon>Anaerostipes</taxon>
    </lineage>
</organism>
<evidence type="ECO:0008006" key="4">
    <source>
        <dbReference type="Google" id="ProtNLM"/>
    </source>
</evidence>